<dbReference type="InterPro" id="IPR000531">
    <property type="entry name" value="Beta-barrel_TonB"/>
</dbReference>
<keyword evidence="6 11" id="KW-0798">TonB box</keyword>
<evidence type="ECO:0000256" key="2">
    <source>
        <dbReference type="ARBA" id="ARBA00009810"/>
    </source>
</evidence>
<evidence type="ECO:0000313" key="16">
    <source>
        <dbReference type="Proteomes" id="UP000790096"/>
    </source>
</evidence>
<organism evidence="15 16">
    <name type="scientific">Rosenbergiella gaditana</name>
    <dbReference type="NCBI Taxonomy" id="2726987"/>
    <lineage>
        <taxon>Bacteria</taxon>
        <taxon>Pseudomonadati</taxon>
        <taxon>Pseudomonadota</taxon>
        <taxon>Gammaproteobacteria</taxon>
        <taxon>Enterobacterales</taxon>
        <taxon>Erwiniaceae</taxon>
        <taxon>Rosenbergiella</taxon>
    </lineage>
</organism>
<dbReference type="Pfam" id="PF00593">
    <property type="entry name" value="TonB_dep_Rec_b-barrel"/>
    <property type="match status" value="1"/>
</dbReference>
<accession>A0ABS5SUS7</accession>
<keyword evidence="5 10" id="KW-0812">Transmembrane</keyword>
<dbReference type="InterPro" id="IPR012910">
    <property type="entry name" value="Plug_dom"/>
</dbReference>
<dbReference type="RefSeq" id="WP_214236565.1">
    <property type="nucleotide sequence ID" value="NZ_JABBFR010000005.1"/>
</dbReference>
<evidence type="ECO:0000256" key="3">
    <source>
        <dbReference type="ARBA" id="ARBA00022448"/>
    </source>
</evidence>
<dbReference type="PROSITE" id="PS52016">
    <property type="entry name" value="TONB_DEPENDENT_REC_3"/>
    <property type="match status" value="1"/>
</dbReference>
<dbReference type="InterPro" id="IPR039426">
    <property type="entry name" value="TonB-dep_rcpt-like"/>
</dbReference>
<dbReference type="InterPro" id="IPR010105">
    <property type="entry name" value="TonB_sidphr_rcpt"/>
</dbReference>
<reference evidence="15 16" key="1">
    <citation type="submission" date="2020-04" db="EMBL/GenBank/DDBJ databases">
        <title>Genome sequencing of Rosenbergiella species.</title>
        <authorList>
            <person name="Alvarez-Perez S."/>
            <person name="Lievens B."/>
        </authorList>
    </citation>
    <scope>NUCLEOTIDE SEQUENCE [LARGE SCALE GENOMIC DNA]</scope>
    <source>
        <strain evidence="15 16">S61</strain>
    </source>
</reference>
<keyword evidence="7 10" id="KW-0472">Membrane</keyword>
<evidence type="ECO:0000256" key="7">
    <source>
        <dbReference type="ARBA" id="ARBA00023136"/>
    </source>
</evidence>
<dbReference type="InterPro" id="IPR036942">
    <property type="entry name" value="Beta-barrel_TonB_sf"/>
</dbReference>
<evidence type="ECO:0000259" key="14">
    <source>
        <dbReference type="Pfam" id="PF07715"/>
    </source>
</evidence>
<dbReference type="Proteomes" id="UP000790096">
    <property type="component" value="Unassembled WGS sequence"/>
</dbReference>
<keyword evidence="4 10" id="KW-1134">Transmembrane beta strand</keyword>
<keyword evidence="12" id="KW-0732">Signal</keyword>
<evidence type="ECO:0000256" key="8">
    <source>
        <dbReference type="ARBA" id="ARBA00023170"/>
    </source>
</evidence>
<evidence type="ECO:0000256" key="12">
    <source>
        <dbReference type="SAM" id="SignalP"/>
    </source>
</evidence>
<evidence type="ECO:0000256" key="10">
    <source>
        <dbReference type="PROSITE-ProRule" id="PRU01360"/>
    </source>
</evidence>
<feature type="domain" description="TonB-dependent receptor-like beta-barrel" evidence="13">
    <location>
        <begin position="236"/>
        <end position="676"/>
    </location>
</feature>
<keyword evidence="8 15" id="KW-0675">Receptor</keyword>
<evidence type="ECO:0000256" key="1">
    <source>
        <dbReference type="ARBA" id="ARBA00004571"/>
    </source>
</evidence>
<feature type="chain" id="PRO_5046465008" evidence="12">
    <location>
        <begin position="34"/>
        <end position="707"/>
    </location>
</feature>
<evidence type="ECO:0000256" key="11">
    <source>
        <dbReference type="RuleBase" id="RU003357"/>
    </source>
</evidence>
<comment type="similarity">
    <text evidence="2 10 11">Belongs to the TonB-dependent receptor family.</text>
</comment>
<dbReference type="PANTHER" id="PTHR32552:SF85">
    <property type="entry name" value="BLL7968 PROTEIN"/>
    <property type="match status" value="1"/>
</dbReference>
<evidence type="ECO:0000259" key="13">
    <source>
        <dbReference type="Pfam" id="PF00593"/>
    </source>
</evidence>
<keyword evidence="16" id="KW-1185">Reference proteome</keyword>
<dbReference type="SUPFAM" id="SSF56935">
    <property type="entry name" value="Porins"/>
    <property type="match status" value="1"/>
</dbReference>
<dbReference type="Gene3D" id="2.170.130.10">
    <property type="entry name" value="TonB-dependent receptor, plug domain"/>
    <property type="match status" value="1"/>
</dbReference>
<evidence type="ECO:0000256" key="6">
    <source>
        <dbReference type="ARBA" id="ARBA00023077"/>
    </source>
</evidence>
<protein>
    <submittedName>
        <fullName evidence="15">TonB-dependent siderophore receptor</fullName>
    </submittedName>
</protein>
<feature type="signal peptide" evidence="12">
    <location>
        <begin position="1"/>
        <end position="33"/>
    </location>
</feature>
<proteinExistence type="inferred from homology"/>
<dbReference type="InterPro" id="IPR037066">
    <property type="entry name" value="Plug_dom_sf"/>
</dbReference>
<name>A0ABS5SUS7_9GAMM</name>
<dbReference type="PANTHER" id="PTHR32552">
    <property type="entry name" value="FERRICHROME IRON RECEPTOR-RELATED"/>
    <property type="match status" value="1"/>
</dbReference>
<evidence type="ECO:0000256" key="9">
    <source>
        <dbReference type="ARBA" id="ARBA00023237"/>
    </source>
</evidence>
<dbReference type="EMBL" id="JABBFR010000005">
    <property type="protein sequence ID" value="MBT0723865.1"/>
    <property type="molecule type" value="Genomic_DNA"/>
</dbReference>
<comment type="caution">
    <text evidence="15">The sequence shown here is derived from an EMBL/GenBank/DDBJ whole genome shotgun (WGS) entry which is preliminary data.</text>
</comment>
<keyword evidence="9 10" id="KW-0998">Cell outer membrane</keyword>
<evidence type="ECO:0000313" key="15">
    <source>
        <dbReference type="EMBL" id="MBT0723865.1"/>
    </source>
</evidence>
<dbReference type="Pfam" id="PF07715">
    <property type="entry name" value="Plug"/>
    <property type="match status" value="1"/>
</dbReference>
<comment type="subcellular location">
    <subcellularLocation>
        <location evidence="1 10">Cell outer membrane</location>
        <topology evidence="1 10">Multi-pass membrane protein</topology>
    </subcellularLocation>
</comment>
<dbReference type="NCBIfam" id="TIGR01783">
    <property type="entry name" value="TonB-siderophor"/>
    <property type="match status" value="1"/>
</dbReference>
<evidence type="ECO:0000256" key="5">
    <source>
        <dbReference type="ARBA" id="ARBA00022692"/>
    </source>
</evidence>
<dbReference type="Gene3D" id="2.40.170.20">
    <property type="entry name" value="TonB-dependent receptor, beta-barrel domain"/>
    <property type="match status" value="1"/>
</dbReference>
<evidence type="ECO:0000256" key="4">
    <source>
        <dbReference type="ARBA" id="ARBA00022452"/>
    </source>
</evidence>
<feature type="domain" description="TonB-dependent receptor plug" evidence="14">
    <location>
        <begin position="72"/>
        <end position="166"/>
    </location>
</feature>
<dbReference type="CDD" id="cd01347">
    <property type="entry name" value="ligand_gated_channel"/>
    <property type="match status" value="1"/>
</dbReference>
<sequence length="707" mass="77635">MHNTKTPFLSSRRRNLITLSLFGGSLVSPLSMAAEETPIVVVGKNADNATSGYSQPEASIGSLKPVSRLAEAQSISVVTPQQLTDYSTDSLADAMRFVSGVSQGNTLAGTEDGIVRRGFGGNSDGSIYRDGMRSSAGLNLDATTDHVEVLKGSSSLLYGIQNPGGVINVVSKKPEYQWKTRLFGQAKSAGGGSGGIDVTGPLGGGFAFRLIAEKQHEQYWRNDGHNTHNLIAPSLQWYGEKASFSLNYEHYQYEIPYDRGTAFIDGKPINVGYKTRLDDSSNYAWGINQSLSSHWDYQLNDTWNTGIAAGWNQRKYSNNEVRVTAVNTTTGVVTRRADANRGFNHQTHYLAWNLSGTPEIAHRQHAITLGVDYEMNQTYRAHAYTGKNNTAFRIDNPQYGLATVTNASTEKASGKHLLNRIYSRSVYAKDSITLAPKWTMVVRGRMQRFTQNQSSGVPKVTNYTNSGDKFLPQMGLIYNLTPEVSLYGSWSKSFTPSTTVDDNGHVGSPEQGTTYEVGSKWQISPALLASVALYTIDERNIALSLNGDTYEVDRARSRGVEVELNGEIAKDWQLSTQYSYNQATVTRDSINPANKGNALQNAPKHSASTYLSHSLTLPALPGQWTVGGGVQYVGSRAGDPDNNFTLPHYIVADSFLRWNHRFLGQKTQLQLNLNNLFNKHYYTSSGGNLRVEEGQTRNVSLSASVEF</sequence>
<gene>
    <name evidence="15" type="ORF">HH682_05300</name>
</gene>
<keyword evidence="3 10" id="KW-0813">Transport</keyword>